<gene>
    <name evidence="2" type="ORF">BECKH772A_GA0070896_101466</name>
    <name evidence="3" type="ORF">BECKH772B_GA0070898_101425</name>
    <name evidence="4" type="ORF">BECKH772C_GA0070978_101733</name>
</gene>
<accession>A0A450VHK8</accession>
<dbReference type="InterPro" id="IPR036116">
    <property type="entry name" value="FN3_sf"/>
</dbReference>
<dbReference type="AlphaFoldDB" id="A0A450VHK8"/>
<evidence type="ECO:0000313" key="4">
    <source>
        <dbReference type="EMBL" id="VFK04306.1"/>
    </source>
</evidence>
<protein>
    <submittedName>
        <fullName evidence="4">Fibronectin type III domain</fullName>
    </submittedName>
</protein>
<dbReference type="Gene3D" id="2.60.40.10">
    <property type="entry name" value="Immunoglobulins"/>
    <property type="match status" value="1"/>
</dbReference>
<reference evidence="4" key="1">
    <citation type="submission" date="2019-02" db="EMBL/GenBank/DDBJ databases">
        <authorList>
            <person name="Gruber-Vodicka R. H."/>
            <person name="Seah K. B. B."/>
        </authorList>
    </citation>
    <scope>NUCLEOTIDE SEQUENCE</scope>
    <source>
        <strain evidence="4">BECK_SA2B12</strain>
        <strain evidence="2">BECK_SA2B15</strain>
        <strain evidence="3">BECK_SA2B20</strain>
    </source>
</reference>
<dbReference type="PROSITE" id="PS50853">
    <property type="entry name" value="FN3"/>
    <property type="match status" value="1"/>
</dbReference>
<dbReference type="EMBL" id="CAADFG010000146">
    <property type="protein sequence ID" value="VFJ98748.1"/>
    <property type="molecule type" value="Genomic_DNA"/>
</dbReference>
<dbReference type="CDD" id="cd00063">
    <property type="entry name" value="FN3"/>
    <property type="match status" value="1"/>
</dbReference>
<evidence type="ECO:0000313" key="2">
    <source>
        <dbReference type="EMBL" id="VFJ98748.1"/>
    </source>
</evidence>
<dbReference type="InterPro" id="IPR003961">
    <property type="entry name" value="FN3_dom"/>
</dbReference>
<dbReference type="InterPro" id="IPR013783">
    <property type="entry name" value="Ig-like_fold"/>
</dbReference>
<evidence type="ECO:0000259" key="1">
    <source>
        <dbReference type="PROSITE" id="PS50853"/>
    </source>
</evidence>
<evidence type="ECO:0000313" key="3">
    <source>
        <dbReference type="EMBL" id="VFJ98753.1"/>
    </source>
</evidence>
<sequence>MYQASIDSYRIPIGSRLGCARHATHGAGAGEVRSLSAPEQGENWIRLARKKPVDGGKVANYRIERREAGGGAWTLVETVIENEATLRDQERGKSLEYRLVATNKAGFGQASNIVTAVL</sequence>
<dbReference type="Pfam" id="PF00041">
    <property type="entry name" value="fn3"/>
    <property type="match status" value="1"/>
</dbReference>
<dbReference type="EMBL" id="CAADFJ010000173">
    <property type="protein sequence ID" value="VFK04306.1"/>
    <property type="molecule type" value="Genomic_DNA"/>
</dbReference>
<name>A0A450VHK8_9GAMM</name>
<feature type="domain" description="Fibronectin type-III" evidence="1">
    <location>
        <begin position="31"/>
        <end position="118"/>
    </location>
</feature>
<dbReference type="EMBL" id="CAADFI010000142">
    <property type="protein sequence ID" value="VFJ98753.1"/>
    <property type="molecule type" value="Genomic_DNA"/>
</dbReference>
<organism evidence="4">
    <name type="scientific">Candidatus Kentrum eta</name>
    <dbReference type="NCBI Taxonomy" id="2126337"/>
    <lineage>
        <taxon>Bacteria</taxon>
        <taxon>Pseudomonadati</taxon>
        <taxon>Pseudomonadota</taxon>
        <taxon>Gammaproteobacteria</taxon>
        <taxon>Candidatus Kentrum</taxon>
    </lineage>
</organism>
<proteinExistence type="predicted"/>
<dbReference type="SUPFAM" id="SSF49265">
    <property type="entry name" value="Fibronectin type III"/>
    <property type="match status" value="1"/>
</dbReference>